<keyword evidence="2" id="KW-0732">Signal</keyword>
<feature type="compositionally biased region" description="Polar residues" evidence="1">
    <location>
        <begin position="309"/>
        <end position="318"/>
    </location>
</feature>
<evidence type="ECO:0000256" key="1">
    <source>
        <dbReference type="SAM" id="MobiDB-lite"/>
    </source>
</evidence>
<comment type="caution">
    <text evidence="3">The sequence shown here is derived from an EMBL/GenBank/DDBJ whole genome shotgun (WGS) entry which is preliminary data.</text>
</comment>
<feature type="compositionally biased region" description="Polar residues" evidence="1">
    <location>
        <begin position="937"/>
        <end position="947"/>
    </location>
</feature>
<feature type="compositionally biased region" description="Polar residues" evidence="1">
    <location>
        <begin position="965"/>
        <end position="980"/>
    </location>
</feature>
<feature type="region of interest" description="Disordered" evidence="1">
    <location>
        <begin position="909"/>
        <end position="1012"/>
    </location>
</feature>
<feature type="region of interest" description="Disordered" evidence="1">
    <location>
        <begin position="359"/>
        <end position="430"/>
    </location>
</feature>
<feature type="compositionally biased region" description="Polar residues" evidence="1">
    <location>
        <begin position="770"/>
        <end position="797"/>
    </location>
</feature>
<evidence type="ECO:0000313" key="4">
    <source>
        <dbReference type="Proteomes" id="UP000037069"/>
    </source>
</evidence>
<feature type="region of interest" description="Disordered" evidence="1">
    <location>
        <begin position="770"/>
        <end position="800"/>
    </location>
</feature>
<feature type="compositionally biased region" description="Polar residues" evidence="1">
    <location>
        <begin position="914"/>
        <end position="924"/>
    </location>
</feature>
<feature type="compositionally biased region" description="Low complexity" evidence="1">
    <location>
        <begin position="996"/>
        <end position="1012"/>
    </location>
</feature>
<feature type="compositionally biased region" description="Low complexity" evidence="1">
    <location>
        <begin position="292"/>
        <end position="303"/>
    </location>
</feature>
<evidence type="ECO:0000256" key="2">
    <source>
        <dbReference type="SAM" id="SignalP"/>
    </source>
</evidence>
<feature type="compositionally biased region" description="Polar residues" evidence="1">
    <location>
        <begin position="385"/>
        <end position="404"/>
    </location>
</feature>
<dbReference type="EMBL" id="JRES01000430">
    <property type="protein sequence ID" value="KNC31356.1"/>
    <property type="molecule type" value="Genomic_DNA"/>
</dbReference>
<dbReference type="AlphaFoldDB" id="A0A0L0CGJ1"/>
<evidence type="ECO:0000313" key="3">
    <source>
        <dbReference type="EMBL" id="KNC31356.1"/>
    </source>
</evidence>
<sequence>MNQYKTLVLLSMTMVCYSFPLVEHYNEYSHPYSGSFKNSTVVLYDKDVEVLKTFMGLVNQLMEKKQADKKGNSMRNNTVEASIQRKDDNMASTTERSLESPIDSSTLSPFVKLMLKSGLLSNAKDSKSTSLMSKDYDSSNYKSTIDEERNIFPSKIDDNLHNNSLQTSPEIKENLSSFNKVKESDQQTSDLREQSFPKERQQSLPSYNDREHQRQEFFKLQRTSTPSNSIDSIRQSSVNTEASYPSYNDREHQRQEFSKFPRTSIPSNNIDSIGQSSVNTEASYLSTNFDNSLQKSSDSKSQSFPTYDGISTTSQQSSVDKDPSLTLANGQLSSQTKGSIATFISTTENTAQHLFDTQGRLFPSNNDKNTEYRNTPFPLNYGEQFRQQSSFPSYKGNATPSKQSAGIKDPSLPLDNRQFSSHTGGPTLASVSATEKTQPQLLDVQGSLQLPYNNGRNSGKQIERFHQQTSFPSYKGNATPSKQSAGFKHPSYPLNNGQFSSHTRGPLLSSISATEKPHLLDAQGKFFPSNIGRNTGKPGEQFPQQTSFSSYNGNATPSQLPPGGTYTTLLDDHGSSEGNTGQPDEHFSQKTSNARLRSYLSINDDQNEKTIVIRERLADPTDKNRPYLQALNDLGVMSQPLKTRNLFETRGRSYPLQQNQDTIRQPFYSESSGNSLLQKQVFEAQSFPSYSKRNFPSDHEVPTNNGAIFRQETFNATPVSLLSKNDSIDKEMSDIAKRFAGLYKRDNSRENLLNFREQFHRQTLANGGSFTSSFNSINPQQTNPLPHLTGTSSSNKTPPLLTPLMKELLRKRLLNHNIDLDDIPEDHIKQSLAAVIQPHNNEVNSLKSAASDQRADPRSEISSHFNYLQIPNQKLKALENSLVKPLNLPPLLSPPNTFDIQAKSLLPKKDDTHSSYSQNPSSPALTVPPYIREIITNHLNSRNNDITNEPKQKFDDQPKEPSAKDQYTSKNSSESSQPDNTTKTTTTTISYTSQAPSTVSISSTTSSPSSSLPDFINQILKSEKISNINFNKETLDASQNFSSNRTSNNPTSTTSSTTTPSMEQSSLLETVTLSPLMKELLRSSRDSNDEKSEDIPILDFSKTSLAELKNGLNNSTTTNTIHKEVSQASKKRNFANKVWELVANDRY</sequence>
<feature type="compositionally biased region" description="Low complexity" evidence="1">
    <location>
        <begin position="1042"/>
        <end position="1061"/>
    </location>
</feature>
<proteinExistence type="predicted"/>
<feature type="compositionally biased region" description="Polar residues" evidence="1">
    <location>
        <begin position="264"/>
        <end position="274"/>
    </location>
</feature>
<feature type="region of interest" description="Disordered" evidence="1">
    <location>
        <begin position="1039"/>
        <end position="1066"/>
    </location>
</feature>
<dbReference type="Proteomes" id="UP000037069">
    <property type="component" value="Unassembled WGS sequence"/>
</dbReference>
<gene>
    <name evidence="3" type="ORF">FF38_02850</name>
</gene>
<reference evidence="3 4" key="1">
    <citation type="journal article" date="2015" name="Nat. Commun.">
        <title>Lucilia cuprina genome unlocks parasitic fly biology to underpin future interventions.</title>
        <authorList>
            <person name="Anstead C.A."/>
            <person name="Korhonen P.K."/>
            <person name="Young N.D."/>
            <person name="Hall R.S."/>
            <person name="Jex A.R."/>
            <person name="Murali S.C."/>
            <person name="Hughes D.S."/>
            <person name="Lee S.F."/>
            <person name="Perry T."/>
            <person name="Stroehlein A.J."/>
            <person name="Ansell B.R."/>
            <person name="Breugelmans B."/>
            <person name="Hofmann A."/>
            <person name="Qu J."/>
            <person name="Dugan S."/>
            <person name="Lee S.L."/>
            <person name="Chao H."/>
            <person name="Dinh H."/>
            <person name="Han Y."/>
            <person name="Doddapaneni H.V."/>
            <person name="Worley K.C."/>
            <person name="Muzny D.M."/>
            <person name="Ioannidis P."/>
            <person name="Waterhouse R.M."/>
            <person name="Zdobnov E.M."/>
            <person name="James P.J."/>
            <person name="Bagnall N.H."/>
            <person name="Kotze A.C."/>
            <person name="Gibbs R.A."/>
            <person name="Richards S."/>
            <person name="Batterham P."/>
            <person name="Gasser R.B."/>
        </authorList>
    </citation>
    <scope>NUCLEOTIDE SEQUENCE [LARGE SCALE GENOMIC DNA]</scope>
    <source>
        <strain evidence="3 4">LS</strain>
        <tissue evidence="3">Full body</tissue>
    </source>
</reference>
<feature type="compositionally biased region" description="Polar residues" evidence="1">
    <location>
        <begin position="542"/>
        <end position="558"/>
    </location>
</feature>
<feature type="region of interest" description="Disordered" evidence="1">
    <location>
        <begin position="290"/>
        <end position="332"/>
    </location>
</feature>
<accession>A0A0L0CGJ1</accession>
<feature type="compositionally biased region" description="Basic and acidic residues" evidence="1">
    <location>
        <begin position="180"/>
        <end position="201"/>
    </location>
</feature>
<organism evidence="3 4">
    <name type="scientific">Lucilia cuprina</name>
    <name type="common">Green bottle fly</name>
    <name type="synonym">Australian sheep blowfly</name>
    <dbReference type="NCBI Taxonomy" id="7375"/>
    <lineage>
        <taxon>Eukaryota</taxon>
        <taxon>Metazoa</taxon>
        <taxon>Ecdysozoa</taxon>
        <taxon>Arthropoda</taxon>
        <taxon>Hexapoda</taxon>
        <taxon>Insecta</taxon>
        <taxon>Pterygota</taxon>
        <taxon>Neoptera</taxon>
        <taxon>Endopterygota</taxon>
        <taxon>Diptera</taxon>
        <taxon>Brachycera</taxon>
        <taxon>Muscomorpha</taxon>
        <taxon>Oestroidea</taxon>
        <taxon>Calliphoridae</taxon>
        <taxon>Luciliinae</taxon>
        <taxon>Lucilia</taxon>
    </lineage>
</organism>
<feature type="compositionally biased region" description="Basic and acidic residues" evidence="1">
    <location>
        <begin position="208"/>
        <end position="219"/>
    </location>
</feature>
<feature type="compositionally biased region" description="Basic and acidic residues" evidence="1">
    <location>
        <begin position="948"/>
        <end position="963"/>
    </location>
</feature>
<feature type="compositionally biased region" description="Basic and acidic residues" evidence="1">
    <location>
        <begin position="248"/>
        <end position="259"/>
    </location>
</feature>
<feature type="signal peptide" evidence="2">
    <location>
        <begin position="1"/>
        <end position="18"/>
    </location>
</feature>
<feature type="region of interest" description="Disordered" evidence="1">
    <location>
        <begin position="66"/>
        <end position="103"/>
    </location>
</feature>
<keyword evidence="4" id="KW-1185">Reference proteome</keyword>
<name>A0A0L0CGJ1_LUCCU</name>
<feature type="region of interest" description="Disordered" evidence="1">
    <location>
        <begin position="529"/>
        <end position="591"/>
    </location>
</feature>
<protein>
    <submittedName>
        <fullName evidence="3">Uncharacterized protein</fullName>
    </submittedName>
</protein>
<feature type="chain" id="PRO_5005536487" evidence="2">
    <location>
        <begin position="19"/>
        <end position="1147"/>
    </location>
</feature>
<feature type="compositionally biased region" description="Polar residues" evidence="1">
    <location>
        <begin position="221"/>
        <end position="246"/>
    </location>
</feature>
<feature type="compositionally biased region" description="Polar residues" evidence="1">
    <location>
        <begin position="417"/>
        <end position="430"/>
    </location>
</feature>
<feature type="region of interest" description="Disordered" evidence="1">
    <location>
        <begin position="180"/>
        <end position="274"/>
    </location>
</feature>